<evidence type="ECO:0000256" key="12">
    <source>
        <dbReference type="ARBA" id="ARBA00022839"/>
    </source>
</evidence>
<dbReference type="SUPFAM" id="SSF53098">
    <property type="entry name" value="Ribonuclease H-like"/>
    <property type="match status" value="1"/>
</dbReference>
<dbReference type="Pfam" id="PF04857">
    <property type="entry name" value="CAF1"/>
    <property type="match status" value="1"/>
</dbReference>
<comment type="catalytic activity">
    <reaction evidence="1">
        <text>Exonucleolytic cleavage of poly(A) to 5'-AMP.</text>
        <dbReference type="EC" id="3.1.13.4"/>
    </reaction>
</comment>
<feature type="compositionally biased region" description="Low complexity" evidence="18">
    <location>
        <begin position="104"/>
        <end position="122"/>
    </location>
</feature>
<evidence type="ECO:0000256" key="1">
    <source>
        <dbReference type="ARBA" id="ARBA00001663"/>
    </source>
</evidence>
<keyword evidence="8" id="KW-0963">Cytoplasm</keyword>
<keyword evidence="10" id="KW-0479">Metal-binding</keyword>
<dbReference type="InterPro" id="IPR010399">
    <property type="entry name" value="Tify_dom"/>
</dbReference>
<accession>A0A1D1XUD5</accession>
<evidence type="ECO:0000256" key="6">
    <source>
        <dbReference type="ARBA" id="ARBA00011757"/>
    </source>
</evidence>
<dbReference type="Pfam" id="PF06200">
    <property type="entry name" value="tify"/>
    <property type="match status" value="1"/>
</dbReference>
<dbReference type="AlphaFoldDB" id="A0A1D1XUD5"/>
<dbReference type="InterPro" id="IPR006941">
    <property type="entry name" value="RNase_CAF1"/>
</dbReference>
<evidence type="ECO:0000256" key="4">
    <source>
        <dbReference type="ARBA" id="ARBA00004496"/>
    </source>
</evidence>
<keyword evidence="14" id="KW-0805">Transcription regulation</keyword>
<evidence type="ECO:0000256" key="9">
    <source>
        <dbReference type="ARBA" id="ARBA00022722"/>
    </source>
</evidence>
<evidence type="ECO:0000256" key="11">
    <source>
        <dbReference type="ARBA" id="ARBA00022801"/>
    </source>
</evidence>
<evidence type="ECO:0000313" key="20">
    <source>
        <dbReference type="EMBL" id="JAT45998.1"/>
    </source>
</evidence>
<keyword evidence="15" id="KW-0804">Transcription</keyword>
<dbReference type="SMART" id="SM00979">
    <property type="entry name" value="TIFY"/>
    <property type="match status" value="1"/>
</dbReference>
<dbReference type="GO" id="GO:0030014">
    <property type="term" value="C:CCR4-NOT complex"/>
    <property type="evidence" value="ECO:0007669"/>
    <property type="project" value="InterPro"/>
</dbReference>
<feature type="compositionally biased region" description="Polar residues" evidence="18">
    <location>
        <begin position="93"/>
        <end position="103"/>
    </location>
</feature>
<evidence type="ECO:0000256" key="10">
    <source>
        <dbReference type="ARBA" id="ARBA00022723"/>
    </source>
</evidence>
<feature type="domain" description="Tify" evidence="19">
    <location>
        <begin position="42"/>
        <end position="77"/>
    </location>
</feature>
<comment type="cofactor">
    <cofactor evidence="2">
        <name>a divalent metal cation</name>
        <dbReference type="ChEBI" id="CHEBI:60240"/>
    </cofactor>
</comment>
<dbReference type="EC" id="3.1.13.4" evidence="7"/>
<dbReference type="GO" id="GO:0003723">
    <property type="term" value="F:RNA binding"/>
    <property type="evidence" value="ECO:0007669"/>
    <property type="project" value="UniProtKB-KW"/>
</dbReference>
<dbReference type="InterPro" id="IPR036397">
    <property type="entry name" value="RNaseH_sf"/>
</dbReference>
<dbReference type="Gene3D" id="3.30.420.10">
    <property type="entry name" value="Ribonuclease H-like superfamily/Ribonuclease H"/>
    <property type="match status" value="1"/>
</dbReference>
<evidence type="ECO:0000256" key="2">
    <source>
        <dbReference type="ARBA" id="ARBA00001968"/>
    </source>
</evidence>
<evidence type="ECO:0000256" key="15">
    <source>
        <dbReference type="ARBA" id="ARBA00023163"/>
    </source>
</evidence>
<dbReference type="EMBL" id="GDJX01021938">
    <property type="protein sequence ID" value="JAT45998.1"/>
    <property type="molecule type" value="Transcribed_RNA"/>
</dbReference>
<dbReference type="GO" id="GO:0005737">
    <property type="term" value="C:cytoplasm"/>
    <property type="evidence" value="ECO:0007669"/>
    <property type="project" value="UniProtKB-SubCell"/>
</dbReference>
<evidence type="ECO:0000256" key="18">
    <source>
        <dbReference type="SAM" id="MobiDB-lite"/>
    </source>
</evidence>
<feature type="region of interest" description="Disordered" evidence="18">
    <location>
        <begin position="1"/>
        <end position="22"/>
    </location>
</feature>
<comment type="subcellular location">
    <subcellularLocation>
        <location evidence="4">Cytoplasm</location>
    </subcellularLocation>
    <subcellularLocation>
        <location evidence="3">Nucleus</location>
    </subcellularLocation>
</comment>
<evidence type="ECO:0000256" key="3">
    <source>
        <dbReference type="ARBA" id="ARBA00004123"/>
    </source>
</evidence>
<protein>
    <recommendedName>
        <fullName evidence="7">poly(A)-specific ribonuclease</fullName>
        <ecNumber evidence="7">3.1.13.4</ecNumber>
    </recommendedName>
</protein>
<evidence type="ECO:0000256" key="8">
    <source>
        <dbReference type="ARBA" id="ARBA00022490"/>
    </source>
</evidence>
<comment type="function">
    <text evidence="17">Ubiquitous transcription factor required for a diverse set of processes. It is a component of the CCR4 complex involved in the control of gene expression.</text>
</comment>
<evidence type="ECO:0000256" key="16">
    <source>
        <dbReference type="ARBA" id="ARBA00023242"/>
    </source>
</evidence>
<keyword evidence="16" id="KW-0539">Nucleus</keyword>
<evidence type="ECO:0000256" key="13">
    <source>
        <dbReference type="ARBA" id="ARBA00022884"/>
    </source>
</evidence>
<keyword evidence="11" id="KW-0378">Hydrolase</keyword>
<keyword evidence="13" id="KW-0694">RNA-binding</keyword>
<dbReference type="InterPro" id="IPR012337">
    <property type="entry name" value="RNaseH-like_sf"/>
</dbReference>
<sequence length="433" mass="47318">MDLSPGEVEVEVEEQHPRSHRKRWTAIGGQDNSNGLHAASQMATNPAPLTIFYNGAVCVFDAVPQEKARAIMLIAAAAAASAAAAVSAASDTAGSTNANSVNGPTVATPTPTLSPSLTRSPSSLSSSAAAAAAAAMPPYAAMEEDLENQIVPPMVQPRRHQQRPPQKPIQIRSVWASNLESEFQLIESLIDRYPYVAMDTEFPGVVHRLPAKAYLFTPEERYRCLKANVDALSLIQVGLTLSDAAGNLPDLGLAGGGGFIWEFNFCDFDPERDEHAQDSVELLRRNGIDFGMNRLHGADSGRFAELMMSSGLVCNDAVSWVTFHSAYDFAYLVKILTSAPLPEQLTDFLWLHRTFFGNRVYDIKHMVRFCDCLYGGLERVAKELQVERAVGKCHQAGSDSLLTWHAFLRLRERYFLNDGGERLAGVLYGLEVC</sequence>
<dbReference type="PROSITE" id="PS51320">
    <property type="entry name" value="TIFY"/>
    <property type="match status" value="1"/>
</dbReference>
<evidence type="ECO:0000256" key="14">
    <source>
        <dbReference type="ARBA" id="ARBA00023015"/>
    </source>
</evidence>
<comment type="subunit">
    <text evidence="6">Component of the CCR4-NOT complex, at least composed of CRR4 and CAF1 proteins.</text>
</comment>
<dbReference type="FunFam" id="3.30.420.10:FF:000067">
    <property type="entry name" value="Putative CCR4-associated factor 1 11"/>
    <property type="match status" value="1"/>
</dbReference>
<keyword evidence="12" id="KW-0269">Exonuclease</keyword>
<evidence type="ECO:0000256" key="5">
    <source>
        <dbReference type="ARBA" id="ARBA00008372"/>
    </source>
</evidence>
<keyword evidence="9" id="KW-0540">Nuclease</keyword>
<dbReference type="GO" id="GO:0046872">
    <property type="term" value="F:metal ion binding"/>
    <property type="evidence" value="ECO:0007669"/>
    <property type="project" value="UniProtKB-KW"/>
</dbReference>
<feature type="region of interest" description="Disordered" evidence="18">
    <location>
        <begin position="93"/>
        <end position="122"/>
    </location>
</feature>
<dbReference type="InterPro" id="IPR039637">
    <property type="entry name" value="CNOT7/CNOT8/Pop2"/>
</dbReference>
<comment type="similarity">
    <text evidence="5">Belongs to the CAF1 family.</text>
</comment>
<dbReference type="GO" id="GO:0004535">
    <property type="term" value="F:poly(A)-specific ribonuclease activity"/>
    <property type="evidence" value="ECO:0007669"/>
    <property type="project" value="UniProtKB-EC"/>
</dbReference>
<name>A0A1D1XUD5_9ARAE</name>
<organism evidence="20">
    <name type="scientific">Anthurium amnicola</name>
    <dbReference type="NCBI Taxonomy" id="1678845"/>
    <lineage>
        <taxon>Eukaryota</taxon>
        <taxon>Viridiplantae</taxon>
        <taxon>Streptophyta</taxon>
        <taxon>Embryophyta</taxon>
        <taxon>Tracheophyta</taxon>
        <taxon>Spermatophyta</taxon>
        <taxon>Magnoliopsida</taxon>
        <taxon>Liliopsida</taxon>
        <taxon>Araceae</taxon>
        <taxon>Pothoideae</taxon>
        <taxon>Potheae</taxon>
        <taxon>Anthurium</taxon>
    </lineage>
</organism>
<evidence type="ECO:0000256" key="17">
    <source>
        <dbReference type="ARBA" id="ARBA00025148"/>
    </source>
</evidence>
<dbReference type="GO" id="GO:0005634">
    <property type="term" value="C:nucleus"/>
    <property type="evidence" value="ECO:0007669"/>
    <property type="project" value="UniProtKB-SubCell"/>
</dbReference>
<dbReference type="PANTHER" id="PTHR10797">
    <property type="entry name" value="CCR4-NOT TRANSCRIPTION COMPLEX SUBUNIT"/>
    <property type="match status" value="1"/>
</dbReference>
<reference evidence="20" key="1">
    <citation type="submission" date="2015-07" db="EMBL/GenBank/DDBJ databases">
        <title>Transcriptome Assembly of Anthurium amnicola.</title>
        <authorList>
            <person name="Suzuki J."/>
        </authorList>
    </citation>
    <scope>NUCLEOTIDE SEQUENCE</scope>
</reference>
<gene>
    <name evidence="20" type="primary">CAF1-11_2</name>
    <name evidence="20" type="ORF">g.77451</name>
</gene>
<proteinExistence type="inferred from homology"/>
<evidence type="ECO:0000259" key="19">
    <source>
        <dbReference type="PROSITE" id="PS51320"/>
    </source>
</evidence>
<evidence type="ECO:0000256" key="7">
    <source>
        <dbReference type="ARBA" id="ARBA00012161"/>
    </source>
</evidence>